<dbReference type="EMBL" id="GEIB01002080">
    <property type="protein sequence ID" value="JAR86399.1"/>
    <property type="molecule type" value="Transcribed_RNA"/>
</dbReference>
<dbReference type="InterPro" id="IPR013083">
    <property type="entry name" value="Znf_RING/FYVE/PHD"/>
</dbReference>
<organism evidence="1">
    <name type="scientific">Alectorobius mimon</name>
    <dbReference type="NCBI Taxonomy" id="360319"/>
    <lineage>
        <taxon>Eukaryota</taxon>
        <taxon>Metazoa</taxon>
        <taxon>Ecdysozoa</taxon>
        <taxon>Arthropoda</taxon>
        <taxon>Chelicerata</taxon>
        <taxon>Arachnida</taxon>
        <taxon>Acari</taxon>
        <taxon>Parasitiformes</taxon>
        <taxon>Ixodida</taxon>
        <taxon>Ixodoidea</taxon>
        <taxon>Argasidae</taxon>
        <taxon>Ornithodorinae</taxon>
        <taxon>Alectorobius</taxon>
    </lineage>
</organism>
<accession>A0A147B6J2</accession>
<dbReference type="AlphaFoldDB" id="A0A147B6J2"/>
<protein>
    <submittedName>
        <fullName evidence="1">Uncharacterized protein</fullName>
    </submittedName>
</protein>
<reference evidence="1" key="1">
    <citation type="submission" date="2016-03" db="EMBL/GenBank/DDBJ databases">
        <title>Gut transcriptome analysis on engorged females of Ornithodoros mimon (Acari: Argasidae) and phylogenetic inferences of soft ticks.</title>
        <authorList>
            <person name="Landulfo G.A."/>
            <person name="Giovanni D."/>
            <person name="Carvalho E."/>
            <person name="Junqueira-de-Azevedo I."/>
            <person name="Patane J."/>
            <person name="Mendoca R."/>
            <person name="Barros-Battesti D."/>
        </authorList>
    </citation>
    <scope>NUCLEOTIDE SEQUENCE</scope>
    <source>
        <strain evidence="1">Females</strain>
        <tissue evidence="1">Gut</tissue>
    </source>
</reference>
<proteinExistence type="predicted"/>
<name>A0A147B6J2_9ACAR</name>
<dbReference type="Gene3D" id="3.30.40.10">
    <property type="entry name" value="Zinc/RING finger domain, C3HC4 (zinc finger)"/>
    <property type="match status" value="1"/>
</dbReference>
<evidence type="ECO:0000313" key="1">
    <source>
        <dbReference type="EMBL" id="JAR86399.1"/>
    </source>
</evidence>
<feature type="non-terminal residue" evidence="1">
    <location>
        <position position="133"/>
    </location>
</feature>
<sequence>KSVSGIPDGAVFPFVDQPADKFCCVHCSSVTGRIVIDPKGHIYCPSCTDILTDDDERFTCNKCSWNGDRGLLKEDWRAANDVKRLVVLCPKKCRFQGSLEQMTEHYRQCWRSREDPQVVCPLCDQRIPTKELS</sequence>
<feature type="non-terminal residue" evidence="1">
    <location>
        <position position="1"/>
    </location>
</feature>